<sequence>MNEAEDQRNPSQAVQVITTFKHERRRSHIRSTVSTSLASFNHTKIIYNYAGPSTRTIILRLNHLHPIHPIQIPLSYQVSPVKHQP</sequence>
<keyword evidence="2" id="KW-1185">Reference proteome</keyword>
<proteinExistence type="predicted"/>
<protein>
    <submittedName>
        <fullName evidence="1">Uncharacterized protein</fullName>
    </submittedName>
</protein>
<gene>
    <name evidence="1" type="ORF">DM02DRAFT_360982</name>
</gene>
<dbReference type="Proteomes" id="UP000244855">
    <property type="component" value="Unassembled WGS sequence"/>
</dbReference>
<evidence type="ECO:0000313" key="1">
    <source>
        <dbReference type="EMBL" id="PVH91282.1"/>
    </source>
</evidence>
<dbReference type="EMBL" id="KZ805905">
    <property type="protein sequence ID" value="PVH91282.1"/>
    <property type="molecule type" value="Genomic_DNA"/>
</dbReference>
<evidence type="ECO:0000313" key="2">
    <source>
        <dbReference type="Proteomes" id="UP000244855"/>
    </source>
</evidence>
<organism evidence="1 2">
    <name type="scientific">Periconia macrospinosa</name>
    <dbReference type="NCBI Taxonomy" id="97972"/>
    <lineage>
        <taxon>Eukaryota</taxon>
        <taxon>Fungi</taxon>
        <taxon>Dikarya</taxon>
        <taxon>Ascomycota</taxon>
        <taxon>Pezizomycotina</taxon>
        <taxon>Dothideomycetes</taxon>
        <taxon>Pleosporomycetidae</taxon>
        <taxon>Pleosporales</taxon>
        <taxon>Massarineae</taxon>
        <taxon>Periconiaceae</taxon>
        <taxon>Periconia</taxon>
    </lineage>
</organism>
<accession>A0A2V1CZU5</accession>
<reference evidence="1 2" key="1">
    <citation type="journal article" date="2018" name="Sci. Rep.">
        <title>Comparative genomics provides insights into the lifestyle and reveals functional heterogeneity of dark septate endophytic fungi.</title>
        <authorList>
            <person name="Knapp D.G."/>
            <person name="Nemeth J.B."/>
            <person name="Barry K."/>
            <person name="Hainaut M."/>
            <person name="Henrissat B."/>
            <person name="Johnson J."/>
            <person name="Kuo A."/>
            <person name="Lim J.H.P."/>
            <person name="Lipzen A."/>
            <person name="Nolan M."/>
            <person name="Ohm R.A."/>
            <person name="Tamas L."/>
            <person name="Grigoriev I.V."/>
            <person name="Spatafora J.W."/>
            <person name="Nagy L.G."/>
            <person name="Kovacs G.M."/>
        </authorList>
    </citation>
    <scope>NUCLEOTIDE SEQUENCE [LARGE SCALE GENOMIC DNA]</scope>
    <source>
        <strain evidence="1 2">DSE2036</strain>
    </source>
</reference>
<name>A0A2V1CZU5_9PLEO</name>
<dbReference type="AlphaFoldDB" id="A0A2V1CZU5"/>